<dbReference type="Proteomes" id="UP000270471">
    <property type="component" value="Unassembled WGS sequence"/>
</dbReference>
<dbReference type="RefSeq" id="WP_121889409.1">
    <property type="nucleotide sequence ID" value="NZ_PENI01000006.1"/>
</dbReference>
<name>A0A3M0I8M0_9ACTN</name>
<reference evidence="1 2" key="1">
    <citation type="submission" date="2017-11" db="EMBL/GenBank/DDBJ databases">
        <title>Draft genome of actinobacteria isolated from guarana (Paullinia cupana (Mart.) Ducke.</title>
        <authorList>
            <person name="Siqueira K.A."/>
            <person name="Liotti R.G."/>
            <person name="Mendes T.A.O."/>
            <person name="Soares M.A."/>
        </authorList>
    </citation>
    <scope>NUCLEOTIDE SEQUENCE [LARGE SCALE GENOMIC DNA]</scope>
    <source>
        <strain evidence="1 2">193</strain>
    </source>
</reference>
<keyword evidence="2" id="KW-1185">Reference proteome</keyword>
<evidence type="ECO:0008006" key="3">
    <source>
        <dbReference type="Google" id="ProtNLM"/>
    </source>
</evidence>
<sequence>MPKLHRKLDGKPLRDAMARAGLSIPQLAEATRQVDPVGKGVSAATVGRVAGRGKTARTPCELRTAWLITEALHQEVVTPLQDLFAMPSASTSTVERSRSDAEEE</sequence>
<dbReference type="AlphaFoldDB" id="A0A3M0I8M0"/>
<proteinExistence type="predicted"/>
<organism evidence="1 2">
    <name type="scientific">Streptomyces shenzhenensis</name>
    <dbReference type="NCBI Taxonomy" id="943815"/>
    <lineage>
        <taxon>Bacteria</taxon>
        <taxon>Bacillati</taxon>
        <taxon>Actinomycetota</taxon>
        <taxon>Actinomycetes</taxon>
        <taxon>Kitasatosporales</taxon>
        <taxon>Streptomycetaceae</taxon>
        <taxon>Streptomyces</taxon>
    </lineage>
</organism>
<accession>A0A3M0I8M0</accession>
<gene>
    <name evidence="1" type="ORF">CTZ28_12400</name>
</gene>
<dbReference type="OrthoDB" id="4241862at2"/>
<evidence type="ECO:0000313" key="1">
    <source>
        <dbReference type="EMBL" id="RMB85587.1"/>
    </source>
</evidence>
<evidence type="ECO:0000313" key="2">
    <source>
        <dbReference type="Proteomes" id="UP000270471"/>
    </source>
</evidence>
<protein>
    <recommendedName>
        <fullName evidence="3">Transcriptional regulator</fullName>
    </recommendedName>
</protein>
<dbReference type="EMBL" id="PENI01000006">
    <property type="protein sequence ID" value="RMB85587.1"/>
    <property type="molecule type" value="Genomic_DNA"/>
</dbReference>
<comment type="caution">
    <text evidence="1">The sequence shown here is derived from an EMBL/GenBank/DDBJ whole genome shotgun (WGS) entry which is preliminary data.</text>
</comment>